<dbReference type="Pfam" id="PF13560">
    <property type="entry name" value="HTH_31"/>
    <property type="match status" value="1"/>
</dbReference>
<dbReference type="EMBL" id="CP059894">
    <property type="protein sequence ID" value="QNJ94841.1"/>
    <property type="molecule type" value="Genomic_DNA"/>
</dbReference>
<gene>
    <name evidence="4" type="ORF">HZU40_11660</name>
</gene>
<dbReference type="KEGG" id="mflu:HZU40_11660"/>
<dbReference type="CDD" id="cd00093">
    <property type="entry name" value="HTH_XRE"/>
    <property type="match status" value="1"/>
</dbReference>
<dbReference type="Gene3D" id="1.10.260.40">
    <property type="entry name" value="lambda repressor-like DNA-binding domains"/>
    <property type="match status" value="1"/>
</dbReference>
<dbReference type="GO" id="GO:0003700">
    <property type="term" value="F:DNA-binding transcription factor activity"/>
    <property type="evidence" value="ECO:0007669"/>
    <property type="project" value="TreeGrafter"/>
</dbReference>
<dbReference type="PANTHER" id="PTHR46797:SF1">
    <property type="entry name" value="METHYLPHOSPHONATE SYNTHASE"/>
    <property type="match status" value="1"/>
</dbReference>
<dbReference type="PANTHER" id="PTHR46797">
    <property type="entry name" value="HTH-TYPE TRANSCRIPTIONAL REGULATOR"/>
    <property type="match status" value="1"/>
</dbReference>
<accession>A0A7G8PKH5</accession>
<dbReference type="RefSeq" id="WP_187098441.1">
    <property type="nucleotide sequence ID" value="NZ_CP059894.1"/>
</dbReference>
<name>A0A7G8PKH5_9MYCO</name>
<dbReference type="PROSITE" id="PS50943">
    <property type="entry name" value="HTH_CROC1"/>
    <property type="match status" value="1"/>
</dbReference>
<evidence type="ECO:0000259" key="3">
    <source>
        <dbReference type="PROSITE" id="PS50943"/>
    </source>
</evidence>
<feature type="region of interest" description="Disordered" evidence="2">
    <location>
        <begin position="1"/>
        <end position="24"/>
    </location>
</feature>
<keyword evidence="1" id="KW-0238">DNA-binding</keyword>
<dbReference type="SUPFAM" id="SSF47413">
    <property type="entry name" value="lambda repressor-like DNA-binding domains"/>
    <property type="match status" value="1"/>
</dbReference>
<evidence type="ECO:0000256" key="2">
    <source>
        <dbReference type="SAM" id="MobiDB-lite"/>
    </source>
</evidence>
<reference evidence="4 5" key="1">
    <citation type="submission" date="2020-07" db="EMBL/GenBank/DDBJ databases">
        <title>Draft genome sequence of four isobutane-metabolizing strains capable of cometabolically degrading diverse ether contaminants.</title>
        <authorList>
            <person name="Chen W."/>
            <person name="Faulkner N."/>
            <person name="Smith C."/>
            <person name="Hyman M."/>
        </authorList>
    </citation>
    <scope>NUCLEOTIDE SEQUENCE [LARGE SCALE GENOMIC DNA]</scope>
    <source>
        <strain evidence="4 5">2A</strain>
    </source>
</reference>
<evidence type="ECO:0000313" key="5">
    <source>
        <dbReference type="Proteomes" id="UP000515498"/>
    </source>
</evidence>
<dbReference type="SMART" id="SM00530">
    <property type="entry name" value="HTH_XRE"/>
    <property type="match status" value="1"/>
</dbReference>
<organism evidence="4 5">
    <name type="scientific">Mycolicibacterium fluoranthenivorans</name>
    <dbReference type="NCBI Taxonomy" id="258505"/>
    <lineage>
        <taxon>Bacteria</taxon>
        <taxon>Bacillati</taxon>
        <taxon>Actinomycetota</taxon>
        <taxon>Actinomycetes</taxon>
        <taxon>Mycobacteriales</taxon>
        <taxon>Mycobacteriaceae</taxon>
        <taxon>Mycolicibacterium</taxon>
    </lineage>
</organism>
<evidence type="ECO:0000313" key="4">
    <source>
        <dbReference type="EMBL" id="QNJ94841.1"/>
    </source>
</evidence>
<dbReference type="InterPro" id="IPR050807">
    <property type="entry name" value="TransReg_Diox_bact_type"/>
</dbReference>
<dbReference type="Proteomes" id="UP000515498">
    <property type="component" value="Chromosome"/>
</dbReference>
<proteinExistence type="predicted"/>
<dbReference type="GO" id="GO:0005829">
    <property type="term" value="C:cytosol"/>
    <property type="evidence" value="ECO:0007669"/>
    <property type="project" value="TreeGrafter"/>
</dbReference>
<protein>
    <submittedName>
        <fullName evidence="4">Helix-turn-helix transcriptional regulator</fullName>
    </submittedName>
</protein>
<evidence type="ECO:0000256" key="1">
    <source>
        <dbReference type="ARBA" id="ARBA00023125"/>
    </source>
</evidence>
<dbReference type="InterPro" id="IPR001387">
    <property type="entry name" value="Cro/C1-type_HTH"/>
</dbReference>
<dbReference type="GO" id="GO:0003677">
    <property type="term" value="F:DNA binding"/>
    <property type="evidence" value="ECO:0007669"/>
    <property type="project" value="UniProtKB-KW"/>
</dbReference>
<sequence>MDEADGENPKPSRRAGGTSLSAQRRRYVGSRITHFRERRGLSLAELGQRVGLSAVVLKAVESGSRGVTFECLIDIANELDVAASDLVEGME</sequence>
<dbReference type="AlphaFoldDB" id="A0A7G8PKH5"/>
<feature type="domain" description="HTH cro/C1-type" evidence="3">
    <location>
        <begin position="32"/>
        <end position="86"/>
    </location>
</feature>
<dbReference type="InterPro" id="IPR010982">
    <property type="entry name" value="Lambda_DNA-bd_dom_sf"/>
</dbReference>